<gene>
    <name evidence="3" type="ORF">WG929_06260</name>
</gene>
<dbReference type="Pfam" id="PF07603">
    <property type="entry name" value="Lcl_C"/>
    <property type="match status" value="1"/>
</dbReference>
<feature type="chain" id="PRO_5047424747" evidence="1">
    <location>
        <begin position="26"/>
        <end position="174"/>
    </location>
</feature>
<dbReference type="PANTHER" id="PTHR35812:SF1">
    <property type="entry name" value="LIPOPROTEIN"/>
    <property type="match status" value="1"/>
</dbReference>
<proteinExistence type="predicted"/>
<keyword evidence="1" id="KW-0732">Signal</keyword>
<dbReference type="EMBL" id="JBBKTX010000006">
    <property type="protein sequence ID" value="MFK4752005.1"/>
    <property type="molecule type" value="Genomic_DNA"/>
</dbReference>
<name>A0ABW8NGY0_9GAMM</name>
<protein>
    <submittedName>
        <fullName evidence="3">DUF1566 domain-containing protein</fullName>
    </submittedName>
</protein>
<comment type="caution">
    <text evidence="3">The sequence shown here is derived from an EMBL/GenBank/DDBJ whole genome shotgun (WGS) entry which is preliminary data.</text>
</comment>
<accession>A0ABW8NGY0</accession>
<evidence type="ECO:0000313" key="3">
    <source>
        <dbReference type="EMBL" id="MFK4752005.1"/>
    </source>
</evidence>
<evidence type="ECO:0000256" key="1">
    <source>
        <dbReference type="SAM" id="SignalP"/>
    </source>
</evidence>
<organism evidence="3 4">
    <name type="scientific">Oceanobacter antarcticus</name>
    <dbReference type="NCBI Taxonomy" id="3133425"/>
    <lineage>
        <taxon>Bacteria</taxon>
        <taxon>Pseudomonadati</taxon>
        <taxon>Pseudomonadota</taxon>
        <taxon>Gammaproteobacteria</taxon>
        <taxon>Oceanospirillales</taxon>
        <taxon>Oceanospirillaceae</taxon>
        <taxon>Oceanobacter</taxon>
    </lineage>
</organism>
<reference evidence="3 4" key="1">
    <citation type="submission" date="2024-03" db="EMBL/GenBank/DDBJ databases">
        <title>High-quality draft genome sequence of Oceanobacter sp. wDCs-4.</title>
        <authorList>
            <person name="Dong C."/>
        </authorList>
    </citation>
    <scope>NUCLEOTIDE SEQUENCE [LARGE SCALE GENOMIC DNA]</scope>
    <source>
        <strain evidence="4">wDCs-4</strain>
    </source>
</reference>
<keyword evidence="4" id="KW-1185">Reference proteome</keyword>
<dbReference type="RefSeq" id="WP_416205350.1">
    <property type="nucleotide sequence ID" value="NZ_JBBKTX010000006.1"/>
</dbReference>
<dbReference type="InterPro" id="IPR011460">
    <property type="entry name" value="Lcl_C"/>
</dbReference>
<dbReference type="Proteomes" id="UP001620597">
    <property type="component" value="Unassembled WGS sequence"/>
</dbReference>
<evidence type="ECO:0000259" key="2">
    <source>
        <dbReference type="Pfam" id="PF07603"/>
    </source>
</evidence>
<dbReference type="PANTHER" id="PTHR35812">
    <property type="entry name" value="LIPOPROTEIN"/>
    <property type="match status" value="1"/>
</dbReference>
<feature type="domain" description="Lcl C-terminal" evidence="2">
    <location>
        <begin position="54"/>
        <end position="161"/>
    </location>
</feature>
<evidence type="ECO:0000313" key="4">
    <source>
        <dbReference type="Proteomes" id="UP001620597"/>
    </source>
</evidence>
<sequence>MNKDWLKSLVTAWLGYWLFSSSAVAAQQCLDTVPDTTNERFETQLDGSLYEPQLGLLWFSCLYGQQWKDGECAGTAKRLSLAAAYGYADEVVLAGYSGWRLPNINELQSLVEWQCVNPAVNTDYFPEITSGYFWSASARNNHNDQPTILMVDFYNGRVRDALYLKGYLLLVRDM</sequence>
<feature type="signal peptide" evidence="1">
    <location>
        <begin position="1"/>
        <end position="25"/>
    </location>
</feature>